<gene>
    <name evidence="2" type="primary">mhpB</name>
    <name evidence="2" type="ORF">ABA31_29530</name>
</gene>
<dbReference type="Gene3D" id="3.40.830.10">
    <property type="entry name" value="LigB-like"/>
    <property type="match status" value="1"/>
</dbReference>
<evidence type="ECO:0000259" key="1">
    <source>
        <dbReference type="Pfam" id="PF02900"/>
    </source>
</evidence>
<dbReference type="Pfam" id="PF02900">
    <property type="entry name" value="LigB"/>
    <property type="match status" value="1"/>
</dbReference>
<name>A0AA87UYT6_9MICO</name>
<proteinExistence type="predicted"/>
<dbReference type="Proteomes" id="UP000321749">
    <property type="component" value="Unassembled WGS sequence"/>
</dbReference>
<dbReference type="AlphaFoldDB" id="A0AA87UYT6"/>
<organism evidence="2 3">
    <name type="scientific">Agrococcus baldri</name>
    <dbReference type="NCBI Taxonomy" id="153730"/>
    <lineage>
        <taxon>Bacteria</taxon>
        <taxon>Bacillati</taxon>
        <taxon>Actinomycetota</taxon>
        <taxon>Actinomycetes</taxon>
        <taxon>Micrococcales</taxon>
        <taxon>Microbacteriaceae</taxon>
        <taxon>Agrococcus</taxon>
    </lineage>
</organism>
<evidence type="ECO:0000313" key="2">
    <source>
        <dbReference type="EMBL" id="GEK81602.1"/>
    </source>
</evidence>
<dbReference type="InterPro" id="IPR004183">
    <property type="entry name" value="Xdiol_dOase_suB"/>
</dbReference>
<reference evidence="2 3" key="1">
    <citation type="submission" date="2019-07" db="EMBL/GenBank/DDBJ databases">
        <title>Whole genome shotgun sequence of Agrococcus baldri NBRC 103055.</title>
        <authorList>
            <person name="Hosoyama A."/>
            <person name="Uohara A."/>
            <person name="Ohji S."/>
            <person name="Ichikawa N."/>
        </authorList>
    </citation>
    <scope>NUCLEOTIDE SEQUENCE [LARGE SCALE GENOMIC DNA]</scope>
    <source>
        <strain evidence="2 3">NBRC 103055</strain>
    </source>
</reference>
<dbReference type="EMBL" id="BJUU01000033">
    <property type="protein sequence ID" value="GEK81602.1"/>
    <property type="molecule type" value="Genomic_DNA"/>
</dbReference>
<sequence>MGSKLTLCASHAPGMDRDTEGKLGAEFRRGVAQARARVAEFDPEVIVLFGGDHRRAFAQVAPSFAVAYTADLLPEGGHEAEDLNVPTELARELAFSLVAASFDISVCRDVSLDHAFGQPLHHYLAEPAKAQVIPVPVNCASPPLPSAARALEFGRAVGAFFDNLDKRVLFIGTGGLSHSPPSLEDERHDKTEAERRAQIQAGFEAASQAIKPEWDKAFLDALGRWDEAELVRLADRATEDAGVGANEVRTWLAAGAAGGGRPVEAIAYEAVKEWITGMGVAIGTPSAS</sequence>
<dbReference type="NCBIfam" id="NF009909">
    <property type="entry name" value="PRK13370.1-3"/>
    <property type="match status" value="1"/>
</dbReference>
<protein>
    <submittedName>
        <fullName evidence="2">2,3-dihydroxyphenylpropionate/2, 3-dihydroxicinnamic acid 1,2-dioxygenase</fullName>
    </submittedName>
</protein>
<keyword evidence="3" id="KW-1185">Reference proteome</keyword>
<dbReference type="GO" id="GO:0016702">
    <property type="term" value="F:oxidoreductase activity, acting on single donors with incorporation of molecular oxygen, incorporation of two atoms of oxygen"/>
    <property type="evidence" value="ECO:0007669"/>
    <property type="project" value="UniProtKB-ARBA"/>
</dbReference>
<dbReference type="GO" id="GO:0008198">
    <property type="term" value="F:ferrous iron binding"/>
    <property type="evidence" value="ECO:0007669"/>
    <property type="project" value="InterPro"/>
</dbReference>
<dbReference type="RefSeq" id="WP_186808300.1">
    <property type="nucleotide sequence ID" value="NZ_BJUU01000033.1"/>
</dbReference>
<comment type="caution">
    <text evidence="2">The sequence shown here is derived from an EMBL/GenBank/DDBJ whole genome shotgun (WGS) entry which is preliminary data.</text>
</comment>
<evidence type="ECO:0000313" key="3">
    <source>
        <dbReference type="Proteomes" id="UP000321749"/>
    </source>
</evidence>
<dbReference type="SUPFAM" id="SSF53213">
    <property type="entry name" value="LigB-like"/>
    <property type="match status" value="1"/>
</dbReference>
<accession>A0AA87UYT6</accession>
<feature type="domain" description="Extradiol ring-cleavage dioxygenase class III enzyme subunit B" evidence="1">
    <location>
        <begin position="6"/>
        <end position="276"/>
    </location>
</feature>